<dbReference type="SUPFAM" id="SSF81342">
    <property type="entry name" value="Transmembrane di-heme cytochromes"/>
    <property type="match status" value="1"/>
</dbReference>
<feature type="transmembrane region" description="Helical" evidence="13">
    <location>
        <begin position="148"/>
        <end position="170"/>
    </location>
</feature>
<comment type="caution">
    <text evidence="15">The sequence shown here is derived from an EMBL/GenBank/DDBJ whole genome shotgun (WGS) entry which is preliminary data.</text>
</comment>
<feature type="transmembrane region" description="Helical" evidence="13">
    <location>
        <begin position="92"/>
        <end position="115"/>
    </location>
</feature>
<evidence type="ECO:0000256" key="12">
    <source>
        <dbReference type="ARBA" id="ARBA00037975"/>
    </source>
</evidence>
<comment type="cofactor">
    <cofactor evidence="1">
        <name>heme b</name>
        <dbReference type="ChEBI" id="CHEBI:60344"/>
    </cofactor>
</comment>
<comment type="subcellular location">
    <subcellularLocation>
        <location evidence="2">Cell membrane</location>
        <topology evidence="2">Multi-pass membrane protein</topology>
    </subcellularLocation>
</comment>
<dbReference type="AlphaFoldDB" id="A0A2S4M9H5"/>
<dbReference type="RefSeq" id="WP_103718777.1">
    <property type="nucleotide sequence ID" value="NZ_PQFZ01000007.1"/>
</dbReference>
<feature type="transmembrane region" description="Helical" evidence="13">
    <location>
        <begin position="21"/>
        <end position="42"/>
    </location>
</feature>
<keyword evidence="5" id="KW-0349">Heme</keyword>
<evidence type="ECO:0000256" key="10">
    <source>
        <dbReference type="ARBA" id="ARBA00023004"/>
    </source>
</evidence>
<keyword evidence="7" id="KW-0479">Metal-binding</keyword>
<sequence>MTIAPRKIETSPAYDGVARGLHWSMALLIVVTFILGLVVDAFPKSWEHGIVETHKVIGMAILALVLVRVFWRQGHRPAPSNELSPLVVRASGLGHFGLYLLMFAVPAIGLGYAIMRGQGLDFGLFAIPPFALPVDRALSRPVREIHELAAYALIGLAVVHALAALWHHLVRKDGVLSRMLP</sequence>
<evidence type="ECO:0000256" key="13">
    <source>
        <dbReference type="SAM" id="Phobius"/>
    </source>
</evidence>
<comment type="similarity">
    <text evidence="12">Belongs to the cytochrome b561 family.</text>
</comment>
<gene>
    <name evidence="15" type="ORF">CYD53_107173</name>
</gene>
<evidence type="ECO:0000256" key="4">
    <source>
        <dbReference type="ARBA" id="ARBA00022475"/>
    </source>
</evidence>
<keyword evidence="10" id="KW-0408">Iron</keyword>
<evidence type="ECO:0000256" key="6">
    <source>
        <dbReference type="ARBA" id="ARBA00022692"/>
    </source>
</evidence>
<keyword evidence="3" id="KW-0813">Transport</keyword>
<evidence type="ECO:0000256" key="2">
    <source>
        <dbReference type="ARBA" id="ARBA00004651"/>
    </source>
</evidence>
<dbReference type="Proteomes" id="UP000236919">
    <property type="component" value="Unassembled WGS sequence"/>
</dbReference>
<evidence type="ECO:0000256" key="5">
    <source>
        <dbReference type="ARBA" id="ARBA00022617"/>
    </source>
</evidence>
<dbReference type="GO" id="GO:0022904">
    <property type="term" value="P:respiratory electron transport chain"/>
    <property type="evidence" value="ECO:0007669"/>
    <property type="project" value="InterPro"/>
</dbReference>
<feature type="transmembrane region" description="Helical" evidence="13">
    <location>
        <begin position="54"/>
        <end position="71"/>
    </location>
</feature>
<evidence type="ECO:0000259" key="14">
    <source>
        <dbReference type="Pfam" id="PF01292"/>
    </source>
</evidence>
<evidence type="ECO:0000256" key="7">
    <source>
        <dbReference type="ARBA" id="ARBA00022723"/>
    </source>
</evidence>
<dbReference type="OrthoDB" id="1247465at2"/>
<feature type="domain" description="Cytochrome b561 bacterial/Ni-hydrogenase" evidence="14">
    <location>
        <begin position="14"/>
        <end position="181"/>
    </location>
</feature>
<keyword evidence="11 13" id="KW-0472">Membrane</keyword>
<dbReference type="GO" id="GO:0005886">
    <property type="term" value="C:plasma membrane"/>
    <property type="evidence" value="ECO:0007669"/>
    <property type="project" value="UniProtKB-SubCell"/>
</dbReference>
<reference evidence="15 16" key="1">
    <citation type="submission" date="2018-01" db="EMBL/GenBank/DDBJ databases">
        <title>Genomic Encyclopedia of Type Strains, Phase III (KMG-III): the genomes of soil and plant-associated and newly described type strains.</title>
        <authorList>
            <person name="Whitman W."/>
        </authorList>
    </citation>
    <scope>NUCLEOTIDE SEQUENCE [LARGE SCALE GENOMIC DNA]</scope>
    <source>
        <strain evidence="15 16">1131</strain>
    </source>
</reference>
<evidence type="ECO:0000313" key="16">
    <source>
        <dbReference type="Proteomes" id="UP000236919"/>
    </source>
</evidence>
<protein>
    <submittedName>
        <fullName evidence="15">Cytochrome b561</fullName>
    </submittedName>
</protein>
<keyword evidence="16" id="KW-1185">Reference proteome</keyword>
<proteinExistence type="inferred from homology"/>
<organism evidence="15 16">
    <name type="scientific">Bosea psychrotolerans</name>
    <dbReference type="NCBI Taxonomy" id="1871628"/>
    <lineage>
        <taxon>Bacteria</taxon>
        <taxon>Pseudomonadati</taxon>
        <taxon>Pseudomonadota</taxon>
        <taxon>Alphaproteobacteria</taxon>
        <taxon>Hyphomicrobiales</taxon>
        <taxon>Boseaceae</taxon>
        <taxon>Bosea</taxon>
    </lineage>
</organism>
<dbReference type="PANTHER" id="PTHR30529:SF1">
    <property type="entry name" value="CYTOCHROME B561 HOMOLOG 2"/>
    <property type="match status" value="1"/>
</dbReference>
<dbReference type="InterPro" id="IPR052168">
    <property type="entry name" value="Cytochrome_b561_oxidase"/>
</dbReference>
<evidence type="ECO:0000256" key="1">
    <source>
        <dbReference type="ARBA" id="ARBA00001970"/>
    </source>
</evidence>
<dbReference type="GO" id="GO:0009055">
    <property type="term" value="F:electron transfer activity"/>
    <property type="evidence" value="ECO:0007669"/>
    <property type="project" value="InterPro"/>
</dbReference>
<accession>A0A2S4M9H5</accession>
<dbReference type="PANTHER" id="PTHR30529">
    <property type="entry name" value="CYTOCHROME B561"/>
    <property type="match status" value="1"/>
</dbReference>
<evidence type="ECO:0000256" key="8">
    <source>
        <dbReference type="ARBA" id="ARBA00022982"/>
    </source>
</evidence>
<evidence type="ECO:0000256" key="9">
    <source>
        <dbReference type="ARBA" id="ARBA00022989"/>
    </source>
</evidence>
<keyword evidence="6 13" id="KW-0812">Transmembrane</keyword>
<keyword evidence="8" id="KW-0249">Electron transport</keyword>
<keyword evidence="4" id="KW-1003">Cell membrane</keyword>
<dbReference type="InterPro" id="IPR011577">
    <property type="entry name" value="Cyt_b561_bac/Ni-Hgenase"/>
</dbReference>
<dbReference type="GO" id="GO:0046872">
    <property type="term" value="F:metal ion binding"/>
    <property type="evidence" value="ECO:0007669"/>
    <property type="project" value="UniProtKB-KW"/>
</dbReference>
<dbReference type="InterPro" id="IPR016174">
    <property type="entry name" value="Di-haem_cyt_TM"/>
</dbReference>
<dbReference type="Pfam" id="PF01292">
    <property type="entry name" value="Ni_hydr_CYTB"/>
    <property type="match status" value="1"/>
</dbReference>
<name>A0A2S4M9H5_9HYPH</name>
<dbReference type="GO" id="GO:0020037">
    <property type="term" value="F:heme binding"/>
    <property type="evidence" value="ECO:0007669"/>
    <property type="project" value="TreeGrafter"/>
</dbReference>
<evidence type="ECO:0000256" key="11">
    <source>
        <dbReference type="ARBA" id="ARBA00023136"/>
    </source>
</evidence>
<keyword evidence="9 13" id="KW-1133">Transmembrane helix</keyword>
<evidence type="ECO:0000313" key="15">
    <source>
        <dbReference type="EMBL" id="POR51390.1"/>
    </source>
</evidence>
<evidence type="ECO:0000256" key="3">
    <source>
        <dbReference type="ARBA" id="ARBA00022448"/>
    </source>
</evidence>
<dbReference type="Gene3D" id="1.20.950.20">
    <property type="entry name" value="Transmembrane di-heme cytochromes, Chain C"/>
    <property type="match status" value="1"/>
</dbReference>
<dbReference type="EMBL" id="PQFZ01000007">
    <property type="protein sequence ID" value="POR51390.1"/>
    <property type="molecule type" value="Genomic_DNA"/>
</dbReference>